<keyword evidence="7" id="KW-1185">Reference proteome</keyword>
<comment type="caution">
    <text evidence="6">The sequence shown here is derived from an EMBL/GenBank/DDBJ whole genome shotgun (WGS) entry which is preliminary data.</text>
</comment>
<dbReference type="OrthoDB" id="345640at2"/>
<dbReference type="EMBL" id="QGTS01000007">
    <property type="protein sequence ID" value="PWW07971.1"/>
    <property type="molecule type" value="Genomic_DNA"/>
</dbReference>
<dbReference type="PANTHER" id="PTHR30329">
    <property type="entry name" value="STATOR ELEMENT OF FLAGELLAR MOTOR COMPLEX"/>
    <property type="match status" value="1"/>
</dbReference>
<sequence length="572" mass="62319">MTPTQQRLLALWAALLISVLCLGLLPVSRFTAVLAVVVIWGSAAVWVGVLSRRENTGAFAWFSDLPGVAYRQPVVLVCGDLPGNWPDTSPVLTVSQGCWIRVDNPHDLAVVTRELLSQRPGWGRQLSVMVCICPQQHGDQETLTSQLLALRWQISQLHRITGQAVPLLLSSLVGSAMVKDMHWQSATPEGLIRVWNSPSVPETVTDWLRLNTQEPASVEPTVLMSSLANWFSHYVQAVFIDTKPDMPPIKPTAVVWGISPVLAGCLPRSVWAEWLHRHTALNSVAGWHPAGPGSMVMPLLPDFILPLLPEGEGITPRERMLRYGFVLFTLSIGAALASSAWNNQQLLQRISFDLQHYHHIGPADSGQKAPAVNVLRLHATQLNSWARNGSPLHLSLGLYRGEHLRAPVMAAIQSYVAPVQPVVSTTPETRQPNIIHLDSMSLFDAGKSELKPGSTKVLVNALVGVKARPGWLIRITGHTDNTGSTPLNQALSLKRAESVRDWMRDTGEIPENCFAVLGHGASRPVATNDTAEGRALNRRVEINLVPQANACLVAGLSSAPSQDGGVSRNEME</sequence>
<evidence type="ECO:0000256" key="4">
    <source>
        <dbReference type="SAM" id="Phobius"/>
    </source>
</evidence>
<dbReference type="Gene3D" id="3.30.1330.60">
    <property type="entry name" value="OmpA-like domain"/>
    <property type="match status" value="1"/>
</dbReference>
<evidence type="ECO:0000256" key="2">
    <source>
        <dbReference type="ARBA" id="ARBA00023136"/>
    </source>
</evidence>
<feature type="transmembrane region" description="Helical" evidence="4">
    <location>
        <begin position="31"/>
        <end position="50"/>
    </location>
</feature>
<evidence type="ECO:0000313" key="6">
    <source>
        <dbReference type="EMBL" id="PWW07971.1"/>
    </source>
</evidence>
<dbReference type="InterPro" id="IPR050330">
    <property type="entry name" value="Bact_OuterMem_StrucFunc"/>
</dbReference>
<organism evidence="6 7">
    <name type="scientific">Mangrovibacter plantisponsor</name>
    <dbReference type="NCBI Taxonomy" id="451513"/>
    <lineage>
        <taxon>Bacteria</taxon>
        <taxon>Pseudomonadati</taxon>
        <taxon>Pseudomonadota</taxon>
        <taxon>Gammaproteobacteria</taxon>
        <taxon>Enterobacterales</taxon>
        <taxon>Enterobacteriaceae</taxon>
        <taxon>Mangrovibacter</taxon>
    </lineage>
</organism>
<evidence type="ECO:0000259" key="5">
    <source>
        <dbReference type="PROSITE" id="PS51123"/>
    </source>
</evidence>
<reference evidence="6 7" key="1">
    <citation type="submission" date="2018-05" db="EMBL/GenBank/DDBJ databases">
        <title>Genomic Encyclopedia of Type Strains, Phase IV (KMG-IV): sequencing the most valuable type-strain genomes for metagenomic binning, comparative biology and taxonomic classification.</title>
        <authorList>
            <person name="Goeker M."/>
        </authorList>
    </citation>
    <scope>NUCLEOTIDE SEQUENCE [LARGE SCALE GENOMIC DNA]</scope>
    <source>
        <strain evidence="6 7">DSM 19579</strain>
    </source>
</reference>
<evidence type="ECO:0000313" key="7">
    <source>
        <dbReference type="Proteomes" id="UP000246744"/>
    </source>
</evidence>
<keyword evidence="4" id="KW-0812">Transmembrane</keyword>
<gene>
    <name evidence="6" type="ORF">DES37_1075</name>
</gene>
<dbReference type="RefSeq" id="WP_110025967.1">
    <property type="nucleotide sequence ID" value="NZ_QGTS01000007.1"/>
</dbReference>
<dbReference type="Pfam" id="PF00691">
    <property type="entry name" value="OmpA"/>
    <property type="match status" value="1"/>
</dbReference>
<accession>A0A317PXR2</accession>
<protein>
    <submittedName>
        <fullName evidence="6">Outer membrane protein OmpA-like peptidoglycan-associated protein</fullName>
    </submittedName>
</protein>
<dbReference type="InterPro" id="IPR006664">
    <property type="entry name" value="OMP_bac"/>
</dbReference>
<comment type="subcellular location">
    <subcellularLocation>
        <location evidence="1">Cell outer membrane</location>
    </subcellularLocation>
</comment>
<dbReference type="SUPFAM" id="SSF103088">
    <property type="entry name" value="OmpA-like"/>
    <property type="match status" value="1"/>
</dbReference>
<feature type="transmembrane region" description="Helical" evidence="4">
    <location>
        <begin position="323"/>
        <end position="341"/>
    </location>
</feature>
<dbReference type="PRINTS" id="PR01021">
    <property type="entry name" value="OMPADOMAIN"/>
</dbReference>
<name>A0A317PXR2_9ENTR</name>
<feature type="domain" description="OmpA-like" evidence="5">
    <location>
        <begin position="430"/>
        <end position="548"/>
    </location>
</feature>
<keyword evidence="2 3" id="KW-0472">Membrane</keyword>
<proteinExistence type="predicted"/>
<dbReference type="InterPro" id="IPR006665">
    <property type="entry name" value="OmpA-like"/>
</dbReference>
<dbReference type="PANTHER" id="PTHR30329:SF20">
    <property type="entry name" value="EXPORTED PROTEIN"/>
    <property type="match status" value="1"/>
</dbReference>
<dbReference type="AlphaFoldDB" id="A0A317PXR2"/>
<dbReference type="InterPro" id="IPR036737">
    <property type="entry name" value="OmpA-like_sf"/>
</dbReference>
<dbReference type="Proteomes" id="UP000246744">
    <property type="component" value="Unassembled WGS sequence"/>
</dbReference>
<evidence type="ECO:0000256" key="1">
    <source>
        <dbReference type="ARBA" id="ARBA00004442"/>
    </source>
</evidence>
<dbReference type="CDD" id="cd07185">
    <property type="entry name" value="OmpA_C-like"/>
    <property type="match status" value="1"/>
</dbReference>
<keyword evidence="4" id="KW-1133">Transmembrane helix</keyword>
<dbReference type="GO" id="GO:0009279">
    <property type="term" value="C:cell outer membrane"/>
    <property type="evidence" value="ECO:0007669"/>
    <property type="project" value="UniProtKB-SubCell"/>
</dbReference>
<evidence type="ECO:0000256" key="3">
    <source>
        <dbReference type="PROSITE-ProRule" id="PRU00473"/>
    </source>
</evidence>
<dbReference type="PROSITE" id="PS51123">
    <property type="entry name" value="OMPA_2"/>
    <property type="match status" value="1"/>
</dbReference>